<evidence type="ECO:0000313" key="2">
    <source>
        <dbReference type="EMBL" id="PAX51633.1"/>
    </source>
</evidence>
<gene>
    <name evidence="2" type="ORF">CK510_23760</name>
</gene>
<keyword evidence="1" id="KW-0472">Membrane</keyword>
<proteinExistence type="predicted"/>
<reference evidence="2 3" key="1">
    <citation type="submission" date="2017-08" db="EMBL/GenBank/DDBJ databases">
        <title>Draft genome sequence of filamentous cyanobacterium Calothrix elsteri CCALA 953.</title>
        <authorList>
            <person name="Gagunashvili A.N."/>
            <person name="Elster J."/>
            <person name="Andresson O.S."/>
        </authorList>
    </citation>
    <scope>NUCLEOTIDE SEQUENCE [LARGE SCALE GENOMIC DNA]</scope>
    <source>
        <strain evidence="2 3">CCALA 953</strain>
    </source>
</reference>
<keyword evidence="3" id="KW-1185">Reference proteome</keyword>
<keyword evidence="1" id="KW-1133">Transmembrane helix</keyword>
<organism evidence="2 3">
    <name type="scientific">Brunnivagina elsteri CCALA 953</name>
    <dbReference type="NCBI Taxonomy" id="987040"/>
    <lineage>
        <taxon>Bacteria</taxon>
        <taxon>Bacillati</taxon>
        <taxon>Cyanobacteriota</taxon>
        <taxon>Cyanophyceae</taxon>
        <taxon>Nostocales</taxon>
        <taxon>Calotrichaceae</taxon>
        <taxon>Brunnivagina</taxon>
    </lineage>
</organism>
<evidence type="ECO:0000313" key="3">
    <source>
        <dbReference type="Proteomes" id="UP000218238"/>
    </source>
</evidence>
<name>A0A2A2TD39_9CYAN</name>
<protein>
    <submittedName>
        <fullName evidence="2">Uncharacterized protein</fullName>
    </submittedName>
</protein>
<accession>A0A2A2TD39</accession>
<keyword evidence="1" id="KW-0812">Transmembrane</keyword>
<dbReference type="AlphaFoldDB" id="A0A2A2TD39"/>
<dbReference type="Proteomes" id="UP000218238">
    <property type="component" value="Unassembled WGS sequence"/>
</dbReference>
<feature type="transmembrane region" description="Helical" evidence="1">
    <location>
        <begin position="167"/>
        <end position="188"/>
    </location>
</feature>
<dbReference type="EMBL" id="NTFS01000360">
    <property type="protein sequence ID" value="PAX51633.1"/>
    <property type="molecule type" value="Genomic_DNA"/>
</dbReference>
<feature type="transmembrane region" description="Helical" evidence="1">
    <location>
        <begin position="134"/>
        <end position="161"/>
    </location>
</feature>
<comment type="caution">
    <text evidence="2">The sequence shown here is derived from an EMBL/GenBank/DDBJ whole genome shotgun (WGS) entry which is preliminary data.</text>
</comment>
<evidence type="ECO:0000256" key="1">
    <source>
        <dbReference type="SAM" id="Phobius"/>
    </source>
</evidence>
<sequence length="209" mass="24281">MGVLIVFLTFNTQLIAQRRYEDYYTLQLQIDQLIRLTQSLHCELNNFEQTLMGVIDYLVPLHLKDFPVSTTSLQVLPLQKLLEHFKNTSSQVQQQCSIATHLQLQQILLAINNIEEILDRFSRLHDRILEMSRFIVAIAKLSFLLGISIVFLVMFGIVGVQRKFPDLSLPVIVSLAIWVLIALLELVLDTWFIYKNLYGWSNQCVQVFR</sequence>